<dbReference type="PANTHER" id="PTHR24161:SF85">
    <property type="entry name" value="PALMITOYLTRANSFERASE HIP14"/>
    <property type="match status" value="1"/>
</dbReference>
<evidence type="ECO:0000256" key="3">
    <source>
        <dbReference type="ARBA" id="ARBA00022737"/>
    </source>
</evidence>
<evidence type="ECO:0000256" key="9">
    <source>
        <dbReference type="SAM" id="MobiDB-lite"/>
    </source>
</evidence>
<evidence type="ECO:0000256" key="7">
    <source>
        <dbReference type="PROSITE-ProRule" id="PRU00023"/>
    </source>
</evidence>
<dbReference type="PROSITE" id="PS50216">
    <property type="entry name" value="DHHC"/>
    <property type="match status" value="1"/>
</dbReference>
<dbReference type="PROSITE" id="PS50297">
    <property type="entry name" value="ANK_REP_REGION"/>
    <property type="match status" value="1"/>
</dbReference>
<dbReference type="PANTHER" id="PTHR24161">
    <property type="entry name" value="ANK_REP_REGION DOMAIN-CONTAINING PROTEIN-RELATED"/>
    <property type="match status" value="1"/>
</dbReference>
<name>A0A7S4RN33_9DINO</name>
<evidence type="ECO:0000259" key="10">
    <source>
        <dbReference type="Pfam" id="PF01529"/>
    </source>
</evidence>
<evidence type="ECO:0000256" key="6">
    <source>
        <dbReference type="ARBA" id="ARBA00023136"/>
    </source>
</evidence>
<dbReference type="EMBL" id="HBNR01053866">
    <property type="protein sequence ID" value="CAE4619474.1"/>
    <property type="molecule type" value="Transcribed_RNA"/>
</dbReference>
<dbReference type="EC" id="2.3.1.225" evidence="8"/>
<accession>A0A7S4RN33</accession>
<feature type="transmembrane region" description="Helical" evidence="8">
    <location>
        <begin position="561"/>
        <end position="582"/>
    </location>
</feature>
<feature type="region of interest" description="Disordered" evidence="9">
    <location>
        <begin position="660"/>
        <end position="679"/>
    </location>
</feature>
<keyword evidence="2 8" id="KW-0812">Transmembrane</keyword>
<feature type="transmembrane region" description="Helical" evidence="8">
    <location>
        <begin position="279"/>
        <end position="295"/>
    </location>
</feature>
<evidence type="ECO:0000256" key="5">
    <source>
        <dbReference type="ARBA" id="ARBA00023043"/>
    </source>
</evidence>
<dbReference type="GO" id="GO:0019706">
    <property type="term" value="F:protein-cysteine S-palmitoyltransferase activity"/>
    <property type="evidence" value="ECO:0007669"/>
    <property type="project" value="UniProtKB-EC"/>
</dbReference>
<evidence type="ECO:0000256" key="4">
    <source>
        <dbReference type="ARBA" id="ARBA00022989"/>
    </source>
</evidence>
<dbReference type="InterPro" id="IPR001594">
    <property type="entry name" value="Palmitoyltrfase_DHHC"/>
</dbReference>
<comment type="catalytic activity">
    <reaction evidence="8">
        <text>L-cysteinyl-[protein] + hexadecanoyl-CoA = S-hexadecanoyl-L-cysteinyl-[protein] + CoA</text>
        <dbReference type="Rhea" id="RHEA:36683"/>
        <dbReference type="Rhea" id="RHEA-COMP:10131"/>
        <dbReference type="Rhea" id="RHEA-COMP:11032"/>
        <dbReference type="ChEBI" id="CHEBI:29950"/>
        <dbReference type="ChEBI" id="CHEBI:57287"/>
        <dbReference type="ChEBI" id="CHEBI:57379"/>
        <dbReference type="ChEBI" id="CHEBI:74151"/>
        <dbReference type="EC" id="2.3.1.225"/>
    </reaction>
</comment>
<dbReference type="InterPro" id="IPR002110">
    <property type="entry name" value="Ankyrin_rpt"/>
</dbReference>
<dbReference type="InterPro" id="IPR036770">
    <property type="entry name" value="Ankyrin_rpt-contain_sf"/>
</dbReference>
<keyword evidence="8" id="KW-0808">Transferase</keyword>
<dbReference type="Pfam" id="PF12796">
    <property type="entry name" value="Ank_2"/>
    <property type="match status" value="2"/>
</dbReference>
<evidence type="ECO:0000256" key="2">
    <source>
        <dbReference type="ARBA" id="ARBA00022692"/>
    </source>
</evidence>
<comment type="domain">
    <text evidence="8">The DHHC domain is required for palmitoyltransferase activity.</text>
</comment>
<dbReference type="Gene3D" id="1.25.40.20">
    <property type="entry name" value="Ankyrin repeat-containing domain"/>
    <property type="match status" value="1"/>
</dbReference>
<feature type="compositionally biased region" description="Low complexity" evidence="9">
    <location>
        <begin position="662"/>
        <end position="677"/>
    </location>
</feature>
<comment type="similarity">
    <text evidence="8">Belongs to the DHHC palmitoyltransferase family.</text>
</comment>
<feature type="region of interest" description="Disordered" evidence="9">
    <location>
        <begin position="684"/>
        <end position="707"/>
    </location>
</feature>
<dbReference type="AlphaFoldDB" id="A0A7S4RN33"/>
<feature type="repeat" description="ANK" evidence="7">
    <location>
        <begin position="174"/>
        <end position="199"/>
    </location>
</feature>
<comment type="subcellular location">
    <subcellularLocation>
        <location evidence="1">Membrane</location>
        <topology evidence="1">Multi-pass membrane protein</topology>
    </subcellularLocation>
</comment>
<dbReference type="SMART" id="SM00248">
    <property type="entry name" value="ANK"/>
    <property type="match status" value="5"/>
</dbReference>
<evidence type="ECO:0000313" key="11">
    <source>
        <dbReference type="EMBL" id="CAE4619474.1"/>
    </source>
</evidence>
<reference evidence="11" key="1">
    <citation type="submission" date="2021-01" db="EMBL/GenBank/DDBJ databases">
        <authorList>
            <person name="Corre E."/>
            <person name="Pelletier E."/>
            <person name="Niang G."/>
            <person name="Scheremetjew M."/>
            <person name="Finn R."/>
            <person name="Kale V."/>
            <person name="Holt S."/>
            <person name="Cochrane G."/>
            <person name="Meng A."/>
            <person name="Brown T."/>
            <person name="Cohen L."/>
        </authorList>
    </citation>
    <scope>NUCLEOTIDE SEQUENCE</scope>
    <source>
        <strain evidence="11">CCMP3105</strain>
    </source>
</reference>
<keyword evidence="3" id="KW-0677">Repeat</keyword>
<dbReference type="Pfam" id="PF01529">
    <property type="entry name" value="DHHC"/>
    <property type="match status" value="1"/>
</dbReference>
<feature type="repeat" description="ANK" evidence="7">
    <location>
        <begin position="141"/>
        <end position="173"/>
    </location>
</feature>
<gene>
    <name evidence="11" type="ORF">AMON00008_LOCUS37821</name>
</gene>
<keyword evidence="6 8" id="KW-0472">Membrane</keyword>
<keyword evidence="5 7" id="KW-0040">ANK repeat</keyword>
<feature type="domain" description="Palmitoyltransferase DHHC" evidence="10">
    <location>
        <begin position="460"/>
        <end position="597"/>
    </location>
</feature>
<proteinExistence type="inferred from homology"/>
<sequence>MSLYGSGTAFASVPEAAKAQNQDAVMELLGQGHSVDAQDLDGNTGLHWAVWFRLDSLVLRLLERNAHPNIDNASGESAVHWAAKASNISALEALTRGSRGLLSLRDCDGFTPFIITAQNDNAPVMEWMYLKGISAEEQDDWGRTALQWACYKGHRRTVQWLLSRSASIAHRDHEGMTAIHWAALKGHEQVAEMLMEVGAVHLLHVPDAAGETPIALATRKRNRYLVICLHKCQLLQALIGRPYVSRNHFANLFVCFIAFNVLVFAFILAPGIADAHPRAILLWSVLMGTSLLLWVQNCSADPGWIQPRTIRAQGRIIGDDPARAFDAEQPIESQMAHYDGLLAQDWEDEEGLPGGGLVRMEFEQAKYNYQRQLIRAARERLGEGSTGSNRVSGAELQPLIGGLADDGSVPVAREAQLERAALALLERERATAESIGRARVEQLLAQGCGEYLTLLERGDFRQVCVVCRTRRRMRSHHCKECGRCVDRLDHHCPWIDNCVGLGNQRSFYCFIVALLLTIATFYHVVVLYAFDAVFPELARGSLHELSKAVSSGSFGPELQPLLVASSATLNLVWLAFVGALVARHTAYMATNVTTYEVLVRPPHMQRRFPKTRGRLWFLQDLGILACIGHCASYWTLDTERDAADFLVGSGPQESFVACNQEGPRGAAPGGPSAAAGWPPAPAGGTAGIQLLGGPPPGWSARGTVLEG</sequence>
<evidence type="ECO:0000256" key="8">
    <source>
        <dbReference type="RuleBase" id="RU079119"/>
    </source>
</evidence>
<keyword evidence="8" id="KW-0012">Acyltransferase</keyword>
<feature type="transmembrane region" description="Helical" evidence="8">
    <location>
        <begin position="507"/>
        <end position="530"/>
    </location>
</feature>
<keyword evidence="4 8" id="KW-1133">Transmembrane helix</keyword>
<feature type="repeat" description="ANK" evidence="7">
    <location>
        <begin position="41"/>
        <end position="73"/>
    </location>
</feature>
<evidence type="ECO:0000256" key="1">
    <source>
        <dbReference type="ARBA" id="ARBA00004141"/>
    </source>
</evidence>
<dbReference type="GO" id="GO:0016020">
    <property type="term" value="C:membrane"/>
    <property type="evidence" value="ECO:0007669"/>
    <property type="project" value="UniProtKB-SubCell"/>
</dbReference>
<feature type="transmembrane region" description="Helical" evidence="8">
    <location>
        <begin position="249"/>
        <end position="273"/>
    </location>
</feature>
<dbReference type="PROSITE" id="PS50088">
    <property type="entry name" value="ANK_REPEAT"/>
    <property type="match status" value="3"/>
</dbReference>
<dbReference type="SUPFAM" id="SSF48403">
    <property type="entry name" value="Ankyrin repeat"/>
    <property type="match status" value="1"/>
</dbReference>
<protein>
    <recommendedName>
        <fullName evidence="8">Palmitoyltransferase</fullName>
        <ecNumber evidence="8">2.3.1.225</ecNumber>
    </recommendedName>
</protein>
<organism evidence="11">
    <name type="scientific">Alexandrium monilatum</name>
    <dbReference type="NCBI Taxonomy" id="311494"/>
    <lineage>
        <taxon>Eukaryota</taxon>
        <taxon>Sar</taxon>
        <taxon>Alveolata</taxon>
        <taxon>Dinophyceae</taxon>
        <taxon>Gonyaulacales</taxon>
        <taxon>Pyrocystaceae</taxon>
        <taxon>Alexandrium</taxon>
    </lineage>
</organism>